<dbReference type="EMBL" id="MQVX01000001">
    <property type="protein sequence ID" value="PQJ16152.1"/>
    <property type="molecule type" value="Genomic_DNA"/>
</dbReference>
<protein>
    <recommendedName>
        <fullName evidence="5">Oxidoreductase</fullName>
    </recommendedName>
</protein>
<evidence type="ECO:0008006" key="5">
    <source>
        <dbReference type="Google" id="ProtNLM"/>
    </source>
</evidence>
<evidence type="ECO:0000313" key="3">
    <source>
        <dbReference type="EMBL" id="PQJ16152.1"/>
    </source>
</evidence>
<evidence type="ECO:0000256" key="1">
    <source>
        <dbReference type="ARBA" id="ARBA00006484"/>
    </source>
</evidence>
<dbReference type="Gene3D" id="3.40.50.720">
    <property type="entry name" value="NAD(P)-binding Rossmann-like Domain"/>
    <property type="match status" value="1"/>
</dbReference>
<comment type="caution">
    <text evidence="3">The sequence shown here is derived from an EMBL/GenBank/DDBJ whole genome shotgun (WGS) entry which is preliminary data.</text>
</comment>
<dbReference type="RefSeq" id="WP_105001826.1">
    <property type="nucleotide sequence ID" value="NZ_MQVX01000001.1"/>
</dbReference>
<sequence length="243" mass="27202">MKHCFLLLGASSGIGLALAEVLVKKQHQVVLVARRQEPMAALQSQYPGLVNHYQLDLTQPSISEALDEIYSLHPEINRIVYLAGWGDLNANLDLHIELKTQELNTHSFTKVAVWGTGVLSTATEAVFVNISSLAGLRGGGFAPAYNASKAYQINYWEGLRQRATKQKLPLRYCDVRPGFVDTDMAKGEGQFWVASPKKAAKQLARKIAKKRAKDVPEIFYLTKRWKIIAIILKILPNWLYKSL</sequence>
<gene>
    <name evidence="3" type="ORF">BST99_10810</name>
</gene>
<dbReference type="GO" id="GO:0016020">
    <property type="term" value="C:membrane"/>
    <property type="evidence" value="ECO:0007669"/>
    <property type="project" value="TreeGrafter"/>
</dbReference>
<dbReference type="PANTHER" id="PTHR44196:SF3">
    <property type="entry name" value="SHORT CHAIN DEHYDROGENASE FAMILY PROTEIN"/>
    <property type="match status" value="1"/>
</dbReference>
<reference evidence="4" key="1">
    <citation type="submission" date="2016-11" db="EMBL/GenBank/DDBJ databases">
        <title>Trade-off between light-utilization and light-protection in marine flavobacteria.</title>
        <authorList>
            <person name="Kumagai Y."/>
            <person name="Yoshizawa S."/>
            <person name="Kogure K."/>
        </authorList>
    </citation>
    <scope>NUCLEOTIDE SEQUENCE [LARGE SCALE GENOMIC DNA]</scope>
    <source>
        <strain evidence="4">SG-18</strain>
    </source>
</reference>
<dbReference type="SUPFAM" id="SSF51735">
    <property type="entry name" value="NAD(P)-binding Rossmann-fold domains"/>
    <property type="match status" value="1"/>
</dbReference>
<dbReference type="Proteomes" id="UP000239366">
    <property type="component" value="Unassembled WGS sequence"/>
</dbReference>
<proteinExistence type="inferred from homology"/>
<dbReference type="InterPro" id="IPR036291">
    <property type="entry name" value="NAD(P)-bd_dom_sf"/>
</dbReference>
<comment type="similarity">
    <text evidence="1">Belongs to the short-chain dehydrogenases/reductases (SDR) family.</text>
</comment>
<dbReference type="PRINTS" id="PR00081">
    <property type="entry name" value="GDHRDH"/>
</dbReference>
<dbReference type="GO" id="GO:0016491">
    <property type="term" value="F:oxidoreductase activity"/>
    <property type="evidence" value="ECO:0007669"/>
    <property type="project" value="UniProtKB-KW"/>
</dbReference>
<evidence type="ECO:0000313" key="4">
    <source>
        <dbReference type="Proteomes" id="UP000239366"/>
    </source>
</evidence>
<dbReference type="AlphaFoldDB" id="A0A2S7T894"/>
<organism evidence="3 4">
    <name type="scientific">Aureicoccus marinus</name>
    <dbReference type="NCBI Taxonomy" id="754435"/>
    <lineage>
        <taxon>Bacteria</taxon>
        <taxon>Pseudomonadati</taxon>
        <taxon>Bacteroidota</taxon>
        <taxon>Flavobacteriia</taxon>
        <taxon>Flavobacteriales</taxon>
        <taxon>Flavobacteriaceae</taxon>
        <taxon>Aureicoccus</taxon>
    </lineage>
</organism>
<keyword evidence="2" id="KW-0560">Oxidoreductase</keyword>
<name>A0A2S7T894_9FLAO</name>
<dbReference type="PANTHER" id="PTHR44196">
    <property type="entry name" value="DEHYDROGENASE/REDUCTASE SDR FAMILY MEMBER 7B"/>
    <property type="match status" value="1"/>
</dbReference>
<dbReference type="OrthoDB" id="822355at2"/>
<dbReference type="Pfam" id="PF00106">
    <property type="entry name" value="adh_short"/>
    <property type="match status" value="1"/>
</dbReference>
<accession>A0A2S7T894</accession>
<dbReference type="InterPro" id="IPR002347">
    <property type="entry name" value="SDR_fam"/>
</dbReference>
<evidence type="ECO:0000256" key="2">
    <source>
        <dbReference type="ARBA" id="ARBA00023002"/>
    </source>
</evidence>
<keyword evidence="4" id="KW-1185">Reference proteome</keyword>